<dbReference type="PIRSF" id="PIRSF006487">
    <property type="entry name" value="GcvT"/>
    <property type="match status" value="1"/>
</dbReference>
<dbReference type="GO" id="GO:0008483">
    <property type="term" value="F:transaminase activity"/>
    <property type="evidence" value="ECO:0007669"/>
    <property type="project" value="UniProtKB-KW"/>
</dbReference>
<dbReference type="Gene3D" id="3.30.70.1400">
    <property type="entry name" value="Aminomethyltransferase beta-barrel domains"/>
    <property type="match status" value="1"/>
</dbReference>
<accession>A0A410JRA4</accession>
<dbReference type="EMBL" id="CP035107">
    <property type="protein sequence ID" value="QAR30689.1"/>
    <property type="molecule type" value="Genomic_DNA"/>
</dbReference>
<dbReference type="FunFam" id="2.40.30.110:FF:000003">
    <property type="entry name" value="Aminomethyltransferase"/>
    <property type="match status" value="1"/>
</dbReference>
<dbReference type="GO" id="GO:0004047">
    <property type="term" value="F:aminomethyltransferase activity"/>
    <property type="evidence" value="ECO:0007669"/>
    <property type="project" value="UniProtKB-UniRule"/>
</dbReference>
<dbReference type="InterPro" id="IPR006223">
    <property type="entry name" value="GcvT"/>
</dbReference>
<feature type="binding site" evidence="8">
    <location>
        <position position="195"/>
    </location>
    <ligand>
        <name>substrate</name>
    </ligand>
</feature>
<dbReference type="OrthoDB" id="9774591at2"/>
<keyword evidence="3 7" id="KW-0032">Aminotransferase</keyword>
<dbReference type="FunFam" id="4.10.1250.10:FF:000001">
    <property type="entry name" value="Aminomethyltransferase"/>
    <property type="match status" value="1"/>
</dbReference>
<dbReference type="EC" id="2.1.2.10" evidence="2 7"/>
<dbReference type="RefSeq" id="WP_128501167.1">
    <property type="nucleotide sequence ID" value="NZ_CP035107.1"/>
</dbReference>
<dbReference type="InterPro" id="IPR029043">
    <property type="entry name" value="GcvT/YgfZ_C"/>
</dbReference>
<dbReference type="Proteomes" id="UP000287701">
    <property type="component" value="Chromosome"/>
</dbReference>
<dbReference type="PANTHER" id="PTHR43757">
    <property type="entry name" value="AMINOMETHYLTRANSFERASE"/>
    <property type="match status" value="1"/>
</dbReference>
<reference evidence="11 12" key="1">
    <citation type="submission" date="2019-01" db="EMBL/GenBank/DDBJ databases">
        <title>Whole Genome of Ornithobacterium rhinotracheale FARPER-174b.</title>
        <authorList>
            <person name="Tataje-Lavanda L.A."/>
            <person name="Montalvan A."/>
            <person name="Montesinos R."/>
            <person name="Zimic M."/>
            <person name="Fernandez-Sanchez M."/>
            <person name="Fernandez-Diaz M."/>
        </authorList>
    </citation>
    <scope>NUCLEOTIDE SEQUENCE [LARGE SCALE GENOMIC DNA]</scope>
    <source>
        <strain evidence="11 12">FARPER-174b</strain>
    </source>
</reference>
<dbReference type="Gene3D" id="2.40.30.110">
    <property type="entry name" value="Aminomethyltransferase beta-barrel domains"/>
    <property type="match status" value="1"/>
</dbReference>
<dbReference type="HAMAP" id="MF_00259">
    <property type="entry name" value="GcvT"/>
    <property type="match status" value="1"/>
</dbReference>
<dbReference type="GO" id="GO:0008168">
    <property type="term" value="F:methyltransferase activity"/>
    <property type="evidence" value="ECO:0007669"/>
    <property type="project" value="UniProtKB-KW"/>
</dbReference>
<evidence type="ECO:0000256" key="5">
    <source>
        <dbReference type="ARBA" id="ARBA00031395"/>
    </source>
</evidence>
<evidence type="ECO:0000313" key="12">
    <source>
        <dbReference type="Proteomes" id="UP000287701"/>
    </source>
</evidence>
<dbReference type="NCBIfam" id="NF001567">
    <property type="entry name" value="PRK00389.1"/>
    <property type="match status" value="1"/>
</dbReference>
<name>A0A410JRA4_ORNRH</name>
<evidence type="ECO:0000256" key="1">
    <source>
        <dbReference type="ARBA" id="ARBA00008609"/>
    </source>
</evidence>
<proteinExistence type="inferred from homology"/>
<evidence type="ECO:0000259" key="10">
    <source>
        <dbReference type="Pfam" id="PF08669"/>
    </source>
</evidence>
<comment type="similarity">
    <text evidence="1 7">Belongs to the GcvT family.</text>
</comment>
<dbReference type="NCBIfam" id="TIGR00528">
    <property type="entry name" value="gcvT"/>
    <property type="match status" value="1"/>
</dbReference>
<dbReference type="GO" id="GO:0032259">
    <property type="term" value="P:methylation"/>
    <property type="evidence" value="ECO:0007669"/>
    <property type="project" value="UniProtKB-KW"/>
</dbReference>
<evidence type="ECO:0000256" key="2">
    <source>
        <dbReference type="ARBA" id="ARBA00012616"/>
    </source>
</evidence>
<dbReference type="InterPro" id="IPR027266">
    <property type="entry name" value="TrmE/GcvT-like"/>
</dbReference>
<comment type="function">
    <text evidence="7">The glycine cleavage system catalyzes the degradation of glycine.</text>
</comment>
<comment type="catalytic activity">
    <reaction evidence="6 7">
        <text>N(6)-[(R)-S(8)-aminomethyldihydrolipoyl]-L-lysyl-[protein] + (6S)-5,6,7,8-tetrahydrofolate = N(6)-[(R)-dihydrolipoyl]-L-lysyl-[protein] + (6R)-5,10-methylene-5,6,7,8-tetrahydrofolate + NH4(+)</text>
        <dbReference type="Rhea" id="RHEA:16945"/>
        <dbReference type="Rhea" id="RHEA-COMP:10475"/>
        <dbReference type="Rhea" id="RHEA-COMP:10492"/>
        <dbReference type="ChEBI" id="CHEBI:15636"/>
        <dbReference type="ChEBI" id="CHEBI:28938"/>
        <dbReference type="ChEBI" id="CHEBI:57453"/>
        <dbReference type="ChEBI" id="CHEBI:83100"/>
        <dbReference type="ChEBI" id="CHEBI:83143"/>
        <dbReference type="EC" id="2.1.2.10"/>
    </reaction>
</comment>
<dbReference type="Pfam" id="PF01571">
    <property type="entry name" value="GCV_T"/>
    <property type="match status" value="1"/>
</dbReference>
<evidence type="ECO:0000259" key="9">
    <source>
        <dbReference type="Pfam" id="PF01571"/>
    </source>
</evidence>
<dbReference type="PANTHER" id="PTHR43757:SF2">
    <property type="entry name" value="AMINOMETHYLTRANSFERASE, MITOCHONDRIAL"/>
    <property type="match status" value="1"/>
</dbReference>
<gene>
    <name evidence="7 11" type="primary">gcvT</name>
    <name evidence="11" type="ORF">EQP59_04705</name>
</gene>
<dbReference type="InterPro" id="IPR006222">
    <property type="entry name" value="GCVT_N"/>
</dbReference>
<dbReference type="FunFam" id="3.30.70.1400:FF:000001">
    <property type="entry name" value="Aminomethyltransferase"/>
    <property type="match status" value="1"/>
</dbReference>
<organism evidence="11 12">
    <name type="scientific">Ornithobacterium rhinotracheale</name>
    <dbReference type="NCBI Taxonomy" id="28251"/>
    <lineage>
        <taxon>Bacteria</taxon>
        <taxon>Pseudomonadati</taxon>
        <taxon>Bacteroidota</taxon>
        <taxon>Flavobacteriia</taxon>
        <taxon>Flavobacteriales</taxon>
        <taxon>Weeksellaceae</taxon>
        <taxon>Ornithobacterium</taxon>
    </lineage>
</organism>
<keyword evidence="4 7" id="KW-0808">Transferase</keyword>
<dbReference type="GO" id="GO:0005960">
    <property type="term" value="C:glycine cleavage complex"/>
    <property type="evidence" value="ECO:0007669"/>
    <property type="project" value="InterPro"/>
</dbReference>
<sequence>MKKTALNAKHIALGAKMVPFAGFEMPVQYSGVNQEHMVVREKVGVFDVSHMGQFRIKGEKALDLVQKITSNDASKLKMNQAQYSCMPNEKGGIVDDLIVYKIADDEYFLVVNAGCLDKDWEWVNKQNNFGCQITNESDDTSLLAVQGPKAIEAMQSLTDVNLAEIPFYHFKIGKFAGVENVIISATGYTGSGGFEIYFPNQYAEHMWDKVLEAGKDYGIEPCGLAARDTLRLEKGYCLYGNDISMETSPLEAGLGWITKFTKDFIGADVIKKQKENGVERKLVAFKMLDRGIPRHDYEIVDAEGNLIGKVTSGTQSPILKEGIGLGYVKKEFSKIGSEIYIKVRNKNLKAEVVKLPFV</sequence>
<dbReference type="SUPFAM" id="SSF103025">
    <property type="entry name" value="Folate-binding domain"/>
    <property type="match status" value="1"/>
</dbReference>
<evidence type="ECO:0000256" key="6">
    <source>
        <dbReference type="ARBA" id="ARBA00047665"/>
    </source>
</evidence>
<dbReference type="InterPro" id="IPR022903">
    <property type="entry name" value="GcvT_bac"/>
</dbReference>
<evidence type="ECO:0000256" key="4">
    <source>
        <dbReference type="ARBA" id="ARBA00022679"/>
    </source>
</evidence>
<evidence type="ECO:0000256" key="8">
    <source>
        <dbReference type="PIRSR" id="PIRSR006487-1"/>
    </source>
</evidence>
<evidence type="ECO:0000256" key="3">
    <source>
        <dbReference type="ARBA" id="ARBA00022576"/>
    </source>
</evidence>
<dbReference type="InterPro" id="IPR013977">
    <property type="entry name" value="GcvT_C"/>
</dbReference>
<dbReference type="InterPro" id="IPR028896">
    <property type="entry name" value="GcvT/YgfZ/DmdA"/>
</dbReference>
<dbReference type="GO" id="GO:0019464">
    <property type="term" value="P:glycine decarboxylation via glycine cleavage system"/>
    <property type="evidence" value="ECO:0007669"/>
    <property type="project" value="UniProtKB-UniRule"/>
</dbReference>
<dbReference type="Gene3D" id="3.30.1360.120">
    <property type="entry name" value="Probable tRNA modification gtpase trme, domain 1"/>
    <property type="match status" value="1"/>
</dbReference>
<protein>
    <recommendedName>
        <fullName evidence="2 7">Aminomethyltransferase</fullName>
        <ecNumber evidence="2 7">2.1.2.10</ecNumber>
    </recommendedName>
    <alternativeName>
        <fullName evidence="5 7">Glycine cleavage system T protein</fullName>
    </alternativeName>
</protein>
<dbReference type="GO" id="GO:0005829">
    <property type="term" value="C:cytosol"/>
    <property type="evidence" value="ECO:0007669"/>
    <property type="project" value="TreeGrafter"/>
</dbReference>
<comment type="subunit">
    <text evidence="7">The glycine cleavage system is composed of four proteins: P, T, L and H.</text>
</comment>
<dbReference type="Gene3D" id="4.10.1250.10">
    <property type="entry name" value="Aminomethyltransferase fragment"/>
    <property type="match status" value="1"/>
</dbReference>
<evidence type="ECO:0000313" key="11">
    <source>
        <dbReference type="EMBL" id="QAR30689.1"/>
    </source>
</evidence>
<dbReference type="SUPFAM" id="SSF101790">
    <property type="entry name" value="Aminomethyltransferase beta-barrel domain"/>
    <property type="match status" value="1"/>
</dbReference>
<feature type="domain" description="Aminomethyltransferase C-terminal" evidence="10">
    <location>
        <begin position="280"/>
        <end position="358"/>
    </location>
</feature>
<keyword evidence="11" id="KW-0489">Methyltransferase</keyword>
<feature type="domain" description="GCVT N-terminal" evidence="9">
    <location>
        <begin position="8"/>
        <end position="262"/>
    </location>
</feature>
<dbReference type="AlphaFoldDB" id="A0A410JRA4"/>
<evidence type="ECO:0000256" key="7">
    <source>
        <dbReference type="HAMAP-Rule" id="MF_00259"/>
    </source>
</evidence>
<dbReference type="Pfam" id="PF08669">
    <property type="entry name" value="GCV_T_C"/>
    <property type="match status" value="1"/>
</dbReference>